<reference evidence="7 8" key="1">
    <citation type="journal article" date="2012" name="Genome Biol.">
        <title>Genome and low-iron response of an oceanic diatom adapted to chronic iron limitation.</title>
        <authorList>
            <person name="Lommer M."/>
            <person name="Specht M."/>
            <person name="Roy A.S."/>
            <person name="Kraemer L."/>
            <person name="Andreson R."/>
            <person name="Gutowska M.A."/>
            <person name="Wolf J."/>
            <person name="Bergner S.V."/>
            <person name="Schilhabel M.B."/>
            <person name="Klostermeier U.C."/>
            <person name="Beiko R.G."/>
            <person name="Rosenstiel P."/>
            <person name="Hippler M."/>
            <person name="Laroche J."/>
        </authorList>
    </citation>
    <scope>NUCLEOTIDE SEQUENCE [LARGE SCALE GENOMIC DNA]</scope>
    <source>
        <strain evidence="7 8">CCMP1005</strain>
    </source>
</reference>
<dbReference type="Proteomes" id="UP000266841">
    <property type="component" value="Unassembled WGS sequence"/>
</dbReference>
<comment type="caution">
    <text evidence="7">The sequence shown here is derived from an EMBL/GenBank/DDBJ whole genome shotgun (WGS) entry which is preliminary data.</text>
</comment>
<dbReference type="GO" id="GO:0051726">
    <property type="term" value="P:regulation of cell cycle"/>
    <property type="evidence" value="ECO:0007669"/>
    <property type="project" value="InterPro"/>
</dbReference>
<dbReference type="InterPro" id="IPR030445">
    <property type="entry name" value="H3-K79_meTrfase"/>
</dbReference>
<dbReference type="InterPro" id="IPR029063">
    <property type="entry name" value="SAM-dependent_MTases_sf"/>
</dbReference>
<dbReference type="EC" id="2.1.1.360" evidence="1"/>
<evidence type="ECO:0000256" key="4">
    <source>
        <dbReference type="ARBA" id="ARBA00029821"/>
    </source>
</evidence>
<sequence length="250" mass="28274">MRVCKLFYTDTHNRLQLSQEEKNFVNCQSGLPFDDTLFDTDGESPRPETYGEVTSLGARQLFRQLGLTAEATQNEHPEYQFFDLGSGGGRLVIQAHLEMPSVLKSVGVELSHSRHKAATSMWGKLRESGDARRIRASAEESWGLRSVDPVVELHEGDLYSLDISEATHIYVSSLCFSEDMLERLVEKIELEGGRLKVLASLRLLPLRKKDGRQSIRRLGRKPWTEFIEMSWTKGSGDGCPVYFYKAEATN</sequence>
<keyword evidence="3" id="KW-0156">Chromatin regulator</keyword>
<evidence type="ECO:0000256" key="5">
    <source>
        <dbReference type="ARBA" id="ARBA00047770"/>
    </source>
</evidence>
<evidence type="ECO:0000313" key="7">
    <source>
        <dbReference type="EMBL" id="EJK74781.1"/>
    </source>
</evidence>
<dbReference type="Gene3D" id="3.40.50.150">
    <property type="entry name" value="Vaccinia Virus protein VP39"/>
    <property type="match status" value="1"/>
</dbReference>
<dbReference type="EMBL" id="AGNL01003380">
    <property type="protein sequence ID" value="EJK74781.1"/>
    <property type="molecule type" value="Genomic_DNA"/>
</dbReference>
<name>K0TKV0_THAOC</name>
<dbReference type="eggNOG" id="ENOG502T46F">
    <property type="taxonomic scope" value="Eukaryota"/>
</dbReference>
<evidence type="ECO:0000256" key="1">
    <source>
        <dbReference type="ARBA" id="ARBA00012190"/>
    </source>
</evidence>
<comment type="catalytic activity">
    <reaction evidence="5">
        <text>L-lysyl(79)-[histone H3] + 3 S-adenosyl-L-methionine = N(6),N(6),N(6)-trimethyl-L-lysyl(79)-[histone H3] + 3 S-adenosyl-L-homocysteine + 3 H(+)</text>
        <dbReference type="Rhea" id="RHEA:60328"/>
        <dbReference type="Rhea" id="RHEA-COMP:15549"/>
        <dbReference type="Rhea" id="RHEA-COMP:15552"/>
        <dbReference type="ChEBI" id="CHEBI:15378"/>
        <dbReference type="ChEBI" id="CHEBI:29969"/>
        <dbReference type="ChEBI" id="CHEBI:57856"/>
        <dbReference type="ChEBI" id="CHEBI:59789"/>
        <dbReference type="ChEBI" id="CHEBI:61961"/>
        <dbReference type="EC" id="2.1.1.360"/>
    </reaction>
</comment>
<protein>
    <recommendedName>
        <fullName evidence="2">Histone-lysine N-methyltransferase, H3 lysine-79 specific</fullName>
        <ecNumber evidence="1">2.1.1.360</ecNumber>
    </recommendedName>
    <alternativeName>
        <fullName evidence="4">Histone H3-K79 methyltransferase</fullName>
    </alternativeName>
</protein>
<accession>K0TKV0</accession>
<organism evidence="7 8">
    <name type="scientific">Thalassiosira oceanica</name>
    <name type="common">Marine diatom</name>
    <dbReference type="NCBI Taxonomy" id="159749"/>
    <lineage>
        <taxon>Eukaryota</taxon>
        <taxon>Sar</taxon>
        <taxon>Stramenopiles</taxon>
        <taxon>Ochrophyta</taxon>
        <taxon>Bacillariophyta</taxon>
        <taxon>Coscinodiscophyceae</taxon>
        <taxon>Thalassiosirophycidae</taxon>
        <taxon>Thalassiosirales</taxon>
        <taxon>Thalassiosiraceae</taxon>
        <taxon>Thalassiosira</taxon>
    </lineage>
</organism>
<dbReference type="SUPFAM" id="SSF53335">
    <property type="entry name" value="S-adenosyl-L-methionine-dependent methyltransferases"/>
    <property type="match status" value="1"/>
</dbReference>
<feature type="domain" description="DOT1" evidence="6">
    <location>
        <begin position="47"/>
        <end position="127"/>
    </location>
</feature>
<dbReference type="AlphaFoldDB" id="K0TKV0"/>
<dbReference type="PANTHER" id="PTHR21451:SF19">
    <property type="entry name" value="ACTIVATED IN BLOCKED UNFOLDED PROTEIN RESPONSE"/>
    <property type="match status" value="1"/>
</dbReference>
<dbReference type="PANTHER" id="PTHR21451">
    <property type="entry name" value="HISTONE H3 METHYLTRANSFERASE"/>
    <property type="match status" value="1"/>
</dbReference>
<dbReference type="Pfam" id="PF08123">
    <property type="entry name" value="DOT1"/>
    <property type="match status" value="1"/>
</dbReference>
<evidence type="ECO:0000259" key="6">
    <source>
        <dbReference type="Pfam" id="PF08123"/>
    </source>
</evidence>
<evidence type="ECO:0000256" key="2">
    <source>
        <dbReference type="ARBA" id="ARBA00020987"/>
    </source>
</evidence>
<dbReference type="OrthoDB" id="42926at2759"/>
<evidence type="ECO:0000313" key="8">
    <source>
        <dbReference type="Proteomes" id="UP000266841"/>
    </source>
</evidence>
<gene>
    <name evidence="7" type="ORF">THAOC_03522</name>
</gene>
<evidence type="ECO:0000256" key="3">
    <source>
        <dbReference type="ARBA" id="ARBA00022853"/>
    </source>
</evidence>
<dbReference type="GO" id="GO:0140956">
    <property type="term" value="F:histone H3K79 trimethyltransferase activity"/>
    <property type="evidence" value="ECO:0007669"/>
    <property type="project" value="UniProtKB-EC"/>
</dbReference>
<keyword evidence="8" id="KW-1185">Reference proteome</keyword>
<proteinExistence type="predicted"/>
<dbReference type="InterPro" id="IPR025789">
    <property type="entry name" value="DOT1_dom"/>
</dbReference>
<dbReference type="OMA" id="CFSEDML"/>